<comment type="caution">
    <text evidence="2">The sequence shown here is derived from an EMBL/GenBank/DDBJ whole genome shotgun (WGS) entry which is preliminary data.</text>
</comment>
<dbReference type="GO" id="GO:0007165">
    <property type="term" value="P:signal transduction"/>
    <property type="evidence" value="ECO:0007669"/>
    <property type="project" value="InterPro"/>
</dbReference>
<accession>A0A168J481</accession>
<dbReference type="PROSITE" id="PS50851">
    <property type="entry name" value="CHEW"/>
    <property type="match status" value="1"/>
</dbReference>
<organism evidence="2 3">
    <name type="scientific">Paenibacillus glacialis</name>
    <dbReference type="NCBI Taxonomy" id="494026"/>
    <lineage>
        <taxon>Bacteria</taxon>
        <taxon>Bacillati</taxon>
        <taxon>Bacillota</taxon>
        <taxon>Bacilli</taxon>
        <taxon>Bacillales</taxon>
        <taxon>Paenibacillaceae</taxon>
        <taxon>Paenibacillus</taxon>
    </lineage>
</organism>
<dbReference type="AlphaFoldDB" id="A0A168J481"/>
<reference evidence="2 3" key="1">
    <citation type="submission" date="2016-03" db="EMBL/GenBank/DDBJ databases">
        <title>Draft genome sequence of Paenibacillus glacialis DSM 22343.</title>
        <authorList>
            <person name="Shin S.-K."/>
            <person name="Yi H."/>
        </authorList>
    </citation>
    <scope>NUCLEOTIDE SEQUENCE [LARGE SCALE GENOMIC DNA]</scope>
    <source>
        <strain evidence="2 3">DSM 22343</strain>
    </source>
</reference>
<dbReference type="InterPro" id="IPR036061">
    <property type="entry name" value="CheW-like_dom_sf"/>
</dbReference>
<evidence type="ECO:0000259" key="1">
    <source>
        <dbReference type="PROSITE" id="PS50851"/>
    </source>
</evidence>
<dbReference type="GO" id="GO:0005829">
    <property type="term" value="C:cytosol"/>
    <property type="evidence" value="ECO:0007669"/>
    <property type="project" value="TreeGrafter"/>
</dbReference>
<dbReference type="PANTHER" id="PTHR22617">
    <property type="entry name" value="CHEMOTAXIS SENSOR HISTIDINE KINASE-RELATED"/>
    <property type="match status" value="1"/>
</dbReference>
<dbReference type="STRING" id="494026.PGLA_18445"/>
<gene>
    <name evidence="2" type="ORF">PGLA_18445</name>
</gene>
<dbReference type="Proteomes" id="UP000076967">
    <property type="component" value="Unassembled WGS sequence"/>
</dbReference>
<dbReference type="SUPFAM" id="SSF50341">
    <property type="entry name" value="CheW-like"/>
    <property type="match status" value="1"/>
</dbReference>
<evidence type="ECO:0000313" key="3">
    <source>
        <dbReference type="Proteomes" id="UP000076967"/>
    </source>
</evidence>
<protein>
    <submittedName>
        <fullName evidence="2">Chemotaxis protein CheW</fullName>
    </submittedName>
</protein>
<keyword evidence="3" id="KW-1185">Reference proteome</keyword>
<feature type="domain" description="CheW-like" evidence="1">
    <location>
        <begin position="6"/>
        <end position="144"/>
    </location>
</feature>
<dbReference type="Gene3D" id="2.30.30.40">
    <property type="entry name" value="SH3 Domains"/>
    <property type="match status" value="1"/>
</dbReference>
<dbReference type="InterPro" id="IPR039315">
    <property type="entry name" value="CheW"/>
</dbReference>
<dbReference type="GO" id="GO:0006935">
    <property type="term" value="P:chemotaxis"/>
    <property type="evidence" value="ECO:0007669"/>
    <property type="project" value="InterPro"/>
</dbReference>
<dbReference type="Pfam" id="PF01584">
    <property type="entry name" value="CheW"/>
    <property type="match status" value="1"/>
</dbReference>
<proteinExistence type="predicted"/>
<dbReference type="SMART" id="SM00260">
    <property type="entry name" value="CheW"/>
    <property type="match status" value="1"/>
</dbReference>
<dbReference type="InterPro" id="IPR002545">
    <property type="entry name" value="CheW-lke_dom"/>
</dbReference>
<name>A0A168J481_9BACL</name>
<evidence type="ECO:0000313" key="2">
    <source>
        <dbReference type="EMBL" id="OAB40139.1"/>
    </source>
</evidence>
<dbReference type="Gene3D" id="2.40.50.180">
    <property type="entry name" value="CheA-289, Domain 4"/>
    <property type="match status" value="1"/>
</dbReference>
<dbReference type="OrthoDB" id="9794382at2"/>
<sequence length="144" mass="16473">MQTMGQEQYIEFAIEEEYYAIHIQDIHEIIKIQDITQIPNVTSYVEGVINLRGKIVPVISLRKFFNLEERDHSRTTRIIVVHHLEDTVGIIVDRVNKVTMFSDIQSPPERIGGIDGNYFVGIGLTNGGLVAILKLNEILLREQE</sequence>
<dbReference type="EMBL" id="LVJH01000039">
    <property type="protein sequence ID" value="OAB40139.1"/>
    <property type="molecule type" value="Genomic_DNA"/>
</dbReference>
<dbReference type="PANTHER" id="PTHR22617:SF23">
    <property type="entry name" value="CHEMOTAXIS PROTEIN CHEW"/>
    <property type="match status" value="1"/>
</dbReference>